<protein>
    <submittedName>
        <fullName evidence="1">Uncharacterized protein</fullName>
    </submittedName>
</protein>
<dbReference type="Gene3D" id="2.40.160.20">
    <property type="match status" value="1"/>
</dbReference>
<dbReference type="AlphaFoldDB" id="A0A9P9D2D2"/>
<dbReference type="OrthoDB" id="2544694at2759"/>
<accession>A0A9P9D2D2</accession>
<keyword evidence="2" id="KW-1185">Reference proteome</keyword>
<evidence type="ECO:0000313" key="2">
    <source>
        <dbReference type="Proteomes" id="UP000717696"/>
    </source>
</evidence>
<sequence length="163" mass="17616">MASLELTPVFNVNVSVSLPTGMGPGNEFSDLTVINGKSGYVETIDGKTRFEITSISDWMVLGQNQTTATVDARMSSVGPKGINLDMHYLGKFKLTSKTNEVVGGTPGASFDFGEEYLYITPRISSRSAEFGWVNNFVFVGMGKVKTVREGAGIEISYLILRVG</sequence>
<organism evidence="1 2">
    <name type="scientific">Dactylonectria estremocensis</name>
    <dbReference type="NCBI Taxonomy" id="1079267"/>
    <lineage>
        <taxon>Eukaryota</taxon>
        <taxon>Fungi</taxon>
        <taxon>Dikarya</taxon>
        <taxon>Ascomycota</taxon>
        <taxon>Pezizomycotina</taxon>
        <taxon>Sordariomycetes</taxon>
        <taxon>Hypocreomycetidae</taxon>
        <taxon>Hypocreales</taxon>
        <taxon>Nectriaceae</taxon>
        <taxon>Dactylonectria</taxon>
    </lineage>
</organism>
<dbReference type="EMBL" id="JAGMUU010000057">
    <property type="protein sequence ID" value="KAH7111147.1"/>
    <property type="molecule type" value="Genomic_DNA"/>
</dbReference>
<name>A0A9P9D2D2_9HYPO</name>
<dbReference type="Pfam" id="PF11578">
    <property type="entry name" value="DUF3237"/>
    <property type="match status" value="1"/>
</dbReference>
<comment type="caution">
    <text evidence="1">The sequence shown here is derived from an EMBL/GenBank/DDBJ whole genome shotgun (WGS) entry which is preliminary data.</text>
</comment>
<proteinExistence type="predicted"/>
<evidence type="ECO:0000313" key="1">
    <source>
        <dbReference type="EMBL" id="KAH7111147.1"/>
    </source>
</evidence>
<dbReference type="Proteomes" id="UP000717696">
    <property type="component" value="Unassembled WGS sequence"/>
</dbReference>
<gene>
    <name evidence="1" type="ORF">B0J13DRAFT_660120</name>
</gene>
<reference evidence="1" key="1">
    <citation type="journal article" date="2021" name="Nat. Commun.">
        <title>Genetic determinants of endophytism in the Arabidopsis root mycobiome.</title>
        <authorList>
            <person name="Mesny F."/>
            <person name="Miyauchi S."/>
            <person name="Thiergart T."/>
            <person name="Pickel B."/>
            <person name="Atanasova L."/>
            <person name="Karlsson M."/>
            <person name="Huettel B."/>
            <person name="Barry K.W."/>
            <person name="Haridas S."/>
            <person name="Chen C."/>
            <person name="Bauer D."/>
            <person name="Andreopoulos W."/>
            <person name="Pangilinan J."/>
            <person name="LaButti K."/>
            <person name="Riley R."/>
            <person name="Lipzen A."/>
            <person name="Clum A."/>
            <person name="Drula E."/>
            <person name="Henrissat B."/>
            <person name="Kohler A."/>
            <person name="Grigoriev I.V."/>
            <person name="Martin F.M."/>
            <person name="Hacquard S."/>
        </authorList>
    </citation>
    <scope>NUCLEOTIDE SEQUENCE</scope>
    <source>
        <strain evidence="1">MPI-CAGE-AT-0021</strain>
    </source>
</reference>